<feature type="transmembrane region" description="Helical" evidence="2">
    <location>
        <begin position="12"/>
        <end position="28"/>
    </location>
</feature>
<dbReference type="EMBL" id="AOJL01000020">
    <property type="protein sequence ID" value="ELZ49609.1"/>
    <property type="molecule type" value="Genomic_DNA"/>
</dbReference>
<dbReference type="InterPro" id="IPR055997">
    <property type="entry name" value="DUF7575"/>
</dbReference>
<evidence type="ECO:0000313" key="4">
    <source>
        <dbReference type="EMBL" id="ELZ49609.1"/>
    </source>
</evidence>
<dbReference type="Proteomes" id="UP000011509">
    <property type="component" value="Unassembled WGS sequence"/>
</dbReference>
<keyword evidence="2" id="KW-0812">Transmembrane</keyword>
<feature type="transmembrane region" description="Helical" evidence="2">
    <location>
        <begin position="66"/>
        <end position="86"/>
    </location>
</feature>
<keyword evidence="5" id="KW-1185">Reference proteome</keyword>
<evidence type="ECO:0000259" key="3">
    <source>
        <dbReference type="Pfam" id="PF24460"/>
    </source>
</evidence>
<feature type="transmembrane region" description="Helical" evidence="2">
    <location>
        <begin position="35"/>
        <end position="54"/>
    </location>
</feature>
<keyword evidence="2" id="KW-1133">Transmembrane helix</keyword>
<accession>M0ET67</accession>
<feature type="compositionally biased region" description="Low complexity" evidence="1">
    <location>
        <begin position="95"/>
        <end position="112"/>
    </location>
</feature>
<evidence type="ECO:0000313" key="5">
    <source>
        <dbReference type="Proteomes" id="UP000011509"/>
    </source>
</evidence>
<name>M0ET67_9EURY</name>
<protein>
    <recommendedName>
        <fullName evidence="3">DUF7575 domain-containing protein</fullName>
    </recommendedName>
</protein>
<dbReference type="STRING" id="1227466.C464_04006"/>
<feature type="domain" description="DUF7575" evidence="3">
    <location>
        <begin position="117"/>
        <end position="143"/>
    </location>
</feature>
<comment type="caution">
    <text evidence="4">The sequence shown here is derived from an EMBL/GenBank/DDBJ whole genome shotgun (WGS) entry which is preliminary data.</text>
</comment>
<organism evidence="4 5">
    <name type="scientific">Halorubrum coriense DSM 10284</name>
    <dbReference type="NCBI Taxonomy" id="1227466"/>
    <lineage>
        <taxon>Archaea</taxon>
        <taxon>Methanobacteriati</taxon>
        <taxon>Methanobacteriota</taxon>
        <taxon>Stenosarchaea group</taxon>
        <taxon>Halobacteria</taxon>
        <taxon>Halobacteriales</taxon>
        <taxon>Haloferacaceae</taxon>
        <taxon>Halorubrum</taxon>
    </lineage>
</organism>
<dbReference type="RefSeq" id="WP_006112246.1">
    <property type="nucleotide sequence ID" value="NZ_AOJL01000020.1"/>
</dbReference>
<evidence type="ECO:0000256" key="2">
    <source>
        <dbReference type="SAM" id="Phobius"/>
    </source>
</evidence>
<dbReference type="AlphaFoldDB" id="M0ET67"/>
<dbReference type="PATRIC" id="fig|1227466.3.peg.812"/>
<feature type="region of interest" description="Disordered" evidence="1">
    <location>
        <begin position="94"/>
        <end position="119"/>
    </location>
</feature>
<proteinExistence type="predicted"/>
<evidence type="ECO:0000256" key="1">
    <source>
        <dbReference type="SAM" id="MobiDB-lite"/>
    </source>
</evidence>
<dbReference type="Pfam" id="PF24460">
    <property type="entry name" value="DUF7575"/>
    <property type="match status" value="1"/>
</dbReference>
<sequence>MARVSLRKNPLFAALLGTVATGLGHLYLRRWIRALGWLSATLAATVLFVPESTLSAVSSGTVADPFSLLPVVLVSAASVLDAYLVAKAERRSDGARATGAAGPTEAAEPTRATEADGSPACPACGKPVDPDIGFCHWCTTELDAVDAADHGQATERGSN</sequence>
<dbReference type="OrthoDB" id="204947at2157"/>
<gene>
    <name evidence="4" type="ORF">C464_04006</name>
</gene>
<reference evidence="4 5" key="1">
    <citation type="journal article" date="2014" name="PLoS Genet.">
        <title>Phylogenetically driven sequencing of extremely halophilic archaea reveals strategies for static and dynamic osmo-response.</title>
        <authorList>
            <person name="Becker E.A."/>
            <person name="Seitzer P.M."/>
            <person name="Tritt A."/>
            <person name="Larsen D."/>
            <person name="Krusor M."/>
            <person name="Yao A.I."/>
            <person name="Wu D."/>
            <person name="Madern D."/>
            <person name="Eisen J.A."/>
            <person name="Darling A.E."/>
            <person name="Facciotti M.T."/>
        </authorList>
    </citation>
    <scope>NUCLEOTIDE SEQUENCE [LARGE SCALE GENOMIC DNA]</scope>
    <source>
        <strain evidence="4 5">DSM 10284</strain>
    </source>
</reference>
<keyword evidence="2" id="KW-0472">Membrane</keyword>